<gene>
    <name evidence="1" type="ORF">TTEB3V08_LOCUS8219</name>
</gene>
<accession>A0A7R9IKW5</accession>
<sequence length="163" mass="18042">MRETRSVSSDAIDDLSIIRACNETSPINLDVMNEALIHRSMSSKTTDVFKMDEAGNFLNTQMKETLQLSELDEFAINWIIFKCTALAFTLKYDEPYPVHVLGTMPRPLARVDRDSGRYPAGPYCVLLRIRGERAVHGVGALLPWGVGIVTEGAGRTSPDGRLA</sequence>
<protein>
    <submittedName>
        <fullName evidence="1">Uncharacterized protein</fullName>
    </submittedName>
</protein>
<proteinExistence type="predicted"/>
<evidence type="ECO:0000313" key="1">
    <source>
        <dbReference type="EMBL" id="CAD7460283.1"/>
    </source>
</evidence>
<name>A0A7R9IKW5_9NEOP</name>
<reference evidence="1" key="1">
    <citation type="submission" date="2020-11" db="EMBL/GenBank/DDBJ databases">
        <authorList>
            <person name="Tran Van P."/>
        </authorList>
    </citation>
    <scope>NUCLEOTIDE SEQUENCE</scope>
</reference>
<dbReference type="AlphaFoldDB" id="A0A7R9IKW5"/>
<dbReference type="EMBL" id="OE003573">
    <property type="protein sequence ID" value="CAD7460283.1"/>
    <property type="molecule type" value="Genomic_DNA"/>
</dbReference>
<organism evidence="1">
    <name type="scientific">Timema tahoe</name>
    <dbReference type="NCBI Taxonomy" id="61484"/>
    <lineage>
        <taxon>Eukaryota</taxon>
        <taxon>Metazoa</taxon>
        <taxon>Ecdysozoa</taxon>
        <taxon>Arthropoda</taxon>
        <taxon>Hexapoda</taxon>
        <taxon>Insecta</taxon>
        <taxon>Pterygota</taxon>
        <taxon>Neoptera</taxon>
        <taxon>Polyneoptera</taxon>
        <taxon>Phasmatodea</taxon>
        <taxon>Timematodea</taxon>
        <taxon>Timematoidea</taxon>
        <taxon>Timematidae</taxon>
        <taxon>Timema</taxon>
    </lineage>
</organism>